<reference evidence="6 7" key="1">
    <citation type="submission" date="2017-07" db="EMBL/GenBank/DDBJ databases">
        <title>Leptospira spp. isolated from tropical soils.</title>
        <authorList>
            <person name="Thibeaux R."/>
            <person name="Iraola G."/>
            <person name="Ferres I."/>
            <person name="Bierque E."/>
            <person name="Girault D."/>
            <person name="Soupe-Gilbert M.-E."/>
            <person name="Picardeau M."/>
            <person name="Goarant C."/>
        </authorList>
    </citation>
    <scope>NUCLEOTIDE SEQUENCE [LARGE SCALE GENOMIC DNA]</scope>
    <source>
        <strain evidence="5 7">FH1-B-B1</strain>
        <strain evidence="4 6">FH1-B-C1</strain>
    </source>
</reference>
<dbReference type="Proteomes" id="UP000231990">
    <property type="component" value="Unassembled WGS sequence"/>
</dbReference>
<dbReference type="Proteomes" id="UP000231962">
    <property type="component" value="Unassembled WGS sequence"/>
</dbReference>
<dbReference type="EMBL" id="NPDY01000007">
    <property type="protein sequence ID" value="PJZ69755.1"/>
    <property type="molecule type" value="Genomic_DNA"/>
</dbReference>
<evidence type="ECO:0000259" key="3">
    <source>
        <dbReference type="SMART" id="SM01007"/>
    </source>
</evidence>
<dbReference type="OrthoDB" id="9794581at2"/>
<sequence length="218" mass="24279">MDIDKSKKLVRDTGIRLLKAGLIARSWGNISQRIDQDNFVITPTGRTYEDLRPEEMVQVNLHTLEHVGRIKPSYEKGLHAETYKLRSDILAVIHTHQLQASVVAAARRDVPVLNKEMKKIIGGPVLCTDYSLPGTKKLIKMAVHALDKSGSKAVLLANHGTLCIGKDMEDAFQVALALEKACQEFIELEFSKISGAKDSSRKSIRAWYLQKFGQEAIA</sequence>
<name>A0A2M9ZLR7_9LEPT</name>
<dbReference type="InterPro" id="IPR050197">
    <property type="entry name" value="Aldolase_class_II_sugar_metab"/>
</dbReference>
<accession>A0A2M9ZLR7</accession>
<dbReference type="Pfam" id="PF00596">
    <property type="entry name" value="Aldolase_II"/>
    <property type="match status" value="1"/>
</dbReference>
<keyword evidence="1" id="KW-0479">Metal-binding</keyword>
<evidence type="ECO:0000256" key="1">
    <source>
        <dbReference type="ARBA" id="ARBA00022723"/>
    </source>
</evidence>
<evidence type="ECO:0000313" key="5">
    <source>
        <dbReference type="EMBL" id="PJZ73030.1"/>
    </source>
</evidence>
<dbReference type="SMART" id="SM01007">
    <property type="entry name" value="Aldolase_II"/>
    <property type="match status" value="1"/>
</dbReference>
<dbReference type="PANTHER" id="PTHR22789">
    <property type="entry name" value="FUCULOSE PHOSPHATE ALDOLASE"/>
    <property type="match status" value="1"/>
</dbReference>
<dbReference type="InterPro" id="IPR036409">
    <property type="entry name" value="Aldolase_II/adducin_N_sf"/>
</dbReference>
<dbReference type="GO" id="GO:0016832">
    <property type="term" value="F:aldehyde-lyase activity"/>
    <property type="evidence" value="ECO:0007669"/>
    <property type="project" value="TreeGrafter"/>
</dbReference>
<dbReference type="PANTHER" id="PTHR22789:SF0">
    <property type="entry name" value="3-OXO-TETRONATE 4-PHOSPHATE DECARBOXYLASE-RELATED"/>
    <property type="match status" value="1"/>
</dbReference>
<dbReference type="InterPro" id="IPR001303">
    <property type="entry name" value="Aldolase_II/adducin_N"/>
</dbReference>
<dbReference type="AlphaFoldDB" id="A0A2M9ZLR7"/>
<dbReference type="Gene3D" id="3.40.225.10">
    <property type="entry name" value="Class II aldolase/adducin N-terminal domain"/>
    <property type="match status" value="1"/>
</dbReference>
<evidence type="ECO:0000313" key="6">
    <source>
        <dbReference type="Proteomes" id="UP000231962"/>
    </source>
</evidence>
<keyword evidence="6" id="KW-1185">Reference proteome</keyword>
<dbReference type="GO" id="GO:0046872">
    <property type="term" value="F:metal ion binding"/>
    <property type="evidence" value="ECO:0007669"/>
    <property type="project" value="UniProtKB-KW"/>
</dbReference>
<dbReference type="GO" id="GO:0005829">
    <property type="term" value="C:cytosol"/>
    <property type="evidence" value="ECO:0007669"/>
    <property type="project" value="TreeGrafter"/>
</dbReference>
<dbReference type="RefSeq" id="WP_100713736.1">
    <property type="nucleotide sequence ID" value="NZ_NPDY01000007.1"/>
</dbReference>
<evidence type="ECO:0000313" key="4">
    <source>
        <dbReference type="EMBL" id="PJZ69755.1"/>
    </source>
</evidence>
<feature type="domain" description="Class II aldolase/adducin N-terminal" evidence="3">
    <location>
        <begin position="8"/>
        <end position="186"/>
    </location>
</feature>
<keyword evidence="2" id="KW-0456">Lyase</keyword>
<evidence type="ECO:0000313" key="7">
    <source>
        <dbReference type="Proteomes" id="UP000231990"/>
    </source>
</evidence>
<evidence type="ECO:0000256" key="2">
    <source>
        <dbReference type="ARBA" id="ARBA00023239"/>
    </source>
</evidence>
<dbReference type="EMBL" id="NPDZ01000006">
    <property type="protein sequence ID" value="PJZ73030.1"/>
    <property type="molecule type" value="Genomic_DNA"/>
</dbReference>
<protein>
    <submittedName>
        <fullName evidence="5">Aldolase</fullName>
    </submittedName>
</protein>
<gene>
    <name evidence="4" type="ORF">CH360_09180</name>
    <name evidence="5" type="ORF">CH373_11055</name>
</gene>
<organism evidence="5 7">
    <name type="scientific">Leptospira perolatii</name>
    <dbReference type="NCBI Taxonomy" id="2023191"/>
    <lineage>
        <taxon>Bacteria</taxon>
        <taxon>Pseudomonadati</taxon>
        <taxon>Spirochaetota</taxon>
        <taxon>Spirochaetia</taxon>
        <taxon>Leptospirales</taxon>
        <taxon>Leptospiraceae</taxon>
        <taxon>Leptospira</taxon>
    </lineage>
</organism>
<dbReference type="SUPFAM" id="SSF53639">
    <property type="entry name" value="AraD/HMP-PK domain-like"/>
    <property type="match status" value="1"/>
</dbReference>
<dbReference type="GO" id="GO:0019323">
    <property type="term" value="P:pentose catabolic process"/>
    <property type="evidence" value="ECO:0007669"/>
    <property type="project" value="TreeGrafter"/>
</dbReference>
<proteinExistence type="predicted"/>
<comment type="caution">
    <text evidence="5">The sequence shown here is derived from an EMBL/GenBank/DDBJ whole genome shotgun (WGS) entry which is preliminary data.</text>
</comment>